<dbReference type="FunFam" id="3.40.50.300:FF:000016">
    <property type="entry name" value="Oligopeptide ABC transporter ATP-binding component"/>
    <property type="match status" value="1"/>
</dbReference>
<dbReference type="InterPro" id="IPR050388">
    <property type="entry name" value="ABC_Ni/Peptide_Import"/>
</dbReference>
<protein>
    <submittedName>
        <fullName evidence="11">Dipeptide ABC transporter ATP-binding protein DppD</fullName>
    </submittedName>
</protein>
<reference evidence="11 12" key="1">
    <citation type="submission" date="2018-01" db="EMBL/GenBank/DDBJ databases">
        <title>Halomonas endophytica sp. nov., isolated from storage liquid in the stems of Populus euphratica.</title>
        <authorList>
            <person name="Chen C."/>
        </authorList>
    </citation>
    <scope>NUCLEOTIDE SEQUENCE [LARGE SCALE GENOMIC DNA]</scope>
    <source>
        <strain evidence="11 12">DSM 26881</strain>
    </source>
</reference>
<keyword evidence="8" id="KW-1278">Translocase</keyword>
<dbReference type="InterPro" id="IPR027417">
    <property type="entry name" value="P-loop_NTPase"/>
</dbReference>
<dbReference type="Pfam" id="PF08352">
    <property type="entry name" value="oligo_HPY"/>
    <property type="match status" value="1"/>
</dbReference>
<evidence type="ECO:0000256" key="2">
    <source>
        <dbReference type="ARBA" id="ARBA00005417"/>
    </source>
</evidence>
<dbReference type="EMBL" id="PNRE01000104">
    <property type="protein sequence ID" value="PMR66949.1"/>
    <property type="molecule type" value="Genomic_DNA"/>
</dbReference>
<dbReference type="InterPro" id="IPR017871">
    <property type="entry name" value="ABC_transporter-like_CS"/>
</dbReference>
<keyword evidence="5" id="KW-0997">Cell inner membrane</keyword>
<dbReference type="GO" id="GO:0055085">
    <property type="term" value="P:transmembrane transport"/>
    <property type="evidence" value="ECO:0007669"/>
    <property type="project" value="UniProtKB-ARBA"/>
</dbReference>
<comment type="subcellular location">
    <subcellularLocation>
        <location evidence="1">Cell inner membrane</location>
        <topology evidence="1">Peripheral membrane protein</topology>
    </subcellularLocation>
</comment>
<comment type="caution">
    <text evidence="11">The sequence shown here is derived from an EMBL/GenBank/DDBJ whole genome shotgun (WGS) entry which is preliminary data.</text>
</comment>
<dbReference type="Gene3D" id="3.40.50.300">
    <property type="entry name" value="P-loop containing nucleotide triphosphate hydrolases"/>
    <property type="match status" value="1"/>
</dbReference>
<dbReference type="SMART" id="SM00382">
    <property type="entry name" value="AAA"/>
    <property type="match status" value="1"/>
</dbReference>
<dbReference type="InterPro" id="IPR003439">
    <property type="entry name" value="ABC_transporter-like_ATP-bd"/>
</dbReference>
<dbReference type="PANTHER" id="PTHR43297:SF14">
    <property type="entry name" value="ATPASE AAA-TYPE CORE DOMAIN-CONTAINING PROTEIN"/>
    <property type="match status" value="1"/>
</dbReference>
<evidence type="ECO:0000256" key="9">
    <source>
        <dbReference type="ARBA" id="ARBA00023136"/>
    </source>
</evidence>
<feature type="domain" description="ABC transporter" evidence="10">
    <location>
        <begin position="21"/>
        <end position="268"/>
    </location>
</feature>
<comment type="similarity">
    <text evidence="2">Belongs to the ABC transporter superfamily.</text>
</comment>
<proteinExistence type="inferred from homology"/>
<keyword evidence="4" id="KW-1003">Cell membrane</keyword>
<keyword evidence="6" id="KW-0547">Nucleotide-binding</keyword>
<gene>
    <name evidence="11" type="primary">dppD</name>
    <name evidence="11" type="ORF">C1H66_21945</name>
</gene>
<evidence type="ECO:0000256" key="6">
    <source>
        <dbReference type="ARBA" id="ARBA00022741"/>
    </source>
</evidence>
<dbReference type="GO" id="GO:0015833">
    <property type="term" value="P:peptide transport"/>
    <property type="evidence" value="ECO:0007669"/>
    <property type="project" value="InterPro"/>
</dbReference>
<organism evidence="11 12">
    <name type="scientific">Halomonas heilongjiangensis</name>
    <dbReference type="NCBI Taxonomy" id="1387883"/>
    <lineage>
        <taxon>Bacteria</taxon>
        <taxon>Pseudomonadati</taxon>
        <taxon>Pseudomonadota</taxon>
        <taxon>Gammaproteobacteria</taxon>
        <taxon>Oceanospirillales</taxon>
        <taxon>Halomonadaceae</taxon>
        <taxon>Halomonas</taxon>
    </lineage>
</organism>
<dbReference type="InterPro" id="IPR013563">
    <property type="entry name" value="Oligopep_ABC_C"/>
</dbReference>
<evidence type="ECO:0000259" key="10">
    <source>
        <dbReference type="PROSITE" id="PS50893"/>
    </source>
</evidence>
<dbReference type="RefSeq" id="WP_102629992.1">
    <property type="nucleotide sequence ID" value="NZ_PDOH01000039.1"/>
</dbReference>
<dbReference type="PROSITE" id="PS00211">
    <property type="entry name" value="ABC_TRANSPORTER_1"/>
    <property type="match status" value="1"/>
</dbReference>
<evidence type="ECO:0000313" key="12">
    <source>
        <dbReference type="Proteomes" id="UP000235346"/>
    </source>
</evidence>
<name>A0A2N7TFL2_9GAMM</name>
<evidence type="ECO:0000256" key="1">
    <source>
        <dbReference type="ARBA" id="ARBA00004417"/>
    </source>
</evidence>
<dbReference type="Pfam" id="PF00005">
    <property type="entry name" value="ABC_tran"/>
    <property type="match status" value="1"/>
</dbReference>
<dbReference type="CDD" id="cd03257">
    <property type="entry name" value="ABC_NikE_OppD_transporters"/>
    <property type="match status" value="1"/>
</dbReference>
<evidence type="ECO:0000256" key="3">
    <source>
        <dbReference type="ARBA" id="ARBA00022448"/>
    </source>
</evidence>
<dbReference type="GO" id="GO:0005886">
    <property type="term" value="C:plasma membrane"/>
    <property type="evidence" value="ECO:0007669"/>
    <property type="project" value="UniProtKB-SubCell"/>
</dbReference>
<evidence type="ECO:0000256" key="4">
    <source>
        <dbReference type="ARBA" id="ARBA00022475"/>
    </source>
</evidence>
<keyword evidence="9" id="KW-0472">Membrane</keyword>
<dbReference type="GO" id="GO:0005524">
    <property type="term" value="F:ATP binding"/>
    <property type="evidence" value="ECO:0007669"/>
    <property type="project" value="UniProtKB-KW"/>
</dbReference>
<dbReference type="Proteomes" id="UP000235346">
    <property type="component" value="Unassembled WGS sequence"/>
</dbReference>
<evidence type="ECO:0000256" key="7">
    <source>
        <dbReference type="ARBA" id="ARBA00022840"/>
    </source>
</evidence>
<dbReference type="GO" id="GO:0016887">
    <property type="term" value="F:ATP hydrolysis activity"/>
    <property type="evidence" value="ECO:0007669"/>
    <property type="project" value="InterPro"/>
</dbReference>
<dbReference type="PROSITE" id="PS50893">
    <property type="entry name" value="ABC_TRANSPORTER_2"/>
    <property type="match status" value="1"/>
</dbReference>
<evidence type="ECO:0000256" key="5">
    <source>
        <dbReference type="ARBA" id="ARBA00022519"/>
    </source>
</evidence>
<dbReference type="InterPro" id="IPR003593">
    <property type="entry name" value="AAA+_ATPase"/>
</dbReference>
<dbReference type="SUPFAM" id="SSF52540">
    <property type="entry name" value="P-loop containing nucleoside triphosphate hydrolases"/>
    <property type="match status" value="1"/>
</dbReference>
<accession>A0A2N7TFL2</accession>
<dbReference type="NCBIfam" id="TIGR01727">
    <property type="entry name" value="oligo_HPY"/>
    <property type="match status" value="1"/>
</dbReference>
<keyword evidence="7 11" id="KW-0067">ATP-binding</keyword>
<dbReference type="OrthoDB" id="9784450at2"/>
<evidence type="ECO:0000256" key="8">
    <source>
        <dbReference type="ARBA" id="ARBA00022967"/>
    </source>
</evidence>
<keyword evidence="12" id="KW-1185">Reference proteome</keyword>
<dbReference type="AlphaFoldDB" id="A0A2N7TFL2"/>
<keyword evidence="3" id="KW-0813">Transport</keyword>
<dbReference type="PANTHER" id="PTHR43297">
    <property type="entry name" value="OLIGOPEPTIDE TRANSPORT ATP-BINDING PROTEIN APPD"/>
    <property type="match status" value="1"/>
</dbReference>
<sequence>MLANQTTVQHQLRPEVCAPVLEVEHLTVGVPGVGAIINDLNLTIRRGEVLALVGESGSGKSMTARSLMRLMPSGISILEGSVRICGEEVLSLPEDKFNEYRGARIAMLFQQPHVMLDPTCTVGAQAGEALHVHQHLTAEEEHERVVQLFRDVGIPEPEERMKCYPHQMSGGMAQRVMIAAALSADPDLLIADEPTTALDVTVQAQILQLLDRKRRERNLSILLITHDLSVVSAIADRVAVMYSGEIVEQGTTDEILHSPKHPYTQSLIHCSLLQADESGELYAIPGTPPELLSKIPGCRFRSRCQVAEKWGHPEVCSRVAPPMVEHGGPGCCARCWVGASNDIQAQAIRICQTELEGHRDGC</sequence>
<evidence type="ECO:0000313" key="11">
    <source>
        <dbReference type="EMBL" id="PMR66949.1"/>
    </source>
</evidence>